<accession>A0A9P7B4S1</accession>
<comment type="caution">
    <text evidence="3">The sequence shown here is derived from an EMBL/GenBank/DDBJ whole genome shotgun (WGS) entry which is preliminary data.</text>
</comment>
<feature type="compositionally biased region" description="Low complexity" evidence="1">
    <location>
        <begin position="452"/>
        <end position="463"/>
    </location>
</feature>
<feature type="region of interest" description="Disordered" evidence="1">
    <location>
        <begin position="1"/>
        <end position="175"/>
    </location>
</feature>
<feature type="region of interest" description="Disordered" evidence="1">
    <location>
        <begin position="572"/>
        <end position="599"/>
    </location>
</feature>
<gene>
    <name evidence="3" type="ORF">C6P46_005231</name>
</gene>
<evidence type="ECO:0000313" key="3">
    <source>
        <dbReference type="EMBL" id="KAG0659301.1"/>
    </source>
</evidence>
<feature type="compositionally biased region" description="Polar residues" evidence="1">
    <location>
        <begin position="420"/>
        <end position="429"/>
    </location>
</feature>
<keyword evidence="4" id="KW-1185">Reference proteome</keyword>
<dbReference type="InterPro" id="IPR023214">
    <property type="entry name" value="HAD_sf"/>
</dbReference>
<evidence type="ECO:0000256" key="1">
    <source>
        <dbReference type="SAM" id="MobiDB-lite"/>
    </source>
</evidence>
<feature type="compositionally biased region" description="Basic and acidic residues" evidence="1">
    <location>
        <begin position="106"/>
        <end position="118"/>
    </location>
</feature>
<dbReference type="Proteomes" id="UP000777482">
    <property type="component" value="Unassembled WGS sequence"/>
</dbReference>
<sequence length="599" mass="66070">MAAWPPQDGQPQDSYYDYDYGYWQQQQPPPAGHYNPAFFGPFHPSWPAFYPPPPPLGLGDHRGAAPQQQQQQQHAPEWHNNHRRGGRYSSRRNQHPPPQGPSPPPRQRDRSPPRPRAAEEEEEQSAAAAYGPDGSYIPPSRRQRRDTRHAIVAPPTPTYLAAAADDASSTRDDADSEPIALVMDLNHTLLCRAKRNRQASKMPIVRPYLAPFLTYICTPRSPSTLTPKFAPIVYSSARAPNVLSMLAALDLIPPARRLAHLNKFDKHPYEPSPEQGDVLRMVFTREMMGLSERDYAGDVETVKDLGKVWERLGWAGSDDEDGVELAAADEHEDLNGGQGPPQKKAKLNRKAKARLATRRDTIGARRTLLLDDEAGKAAQQPYSHLPIAPFLLHPSEIPDRAAVTLAAPPPPPPPPPPNPTTRGSTSPLRSSGRHCREPSPPAQGRTPPPAPTTASSSSSYDPSAVALQVDSHHPPAHDQHLLSTIWILERLSTEPNLAYAIKHGALDRLKEEARLAVELRKSGPDAEEEVVKVEEKEVEDEMAQNGRRVCEELGIPVSREWVPDWRERLLASSSSSKLSRSHSRVDSAAIAAAESSSQP</sequence>
<feature type="region of interest" description="Disordered" evidence="1">
    <location>
        <begin position="403"/>
        <end position="463"/>
    </location>
</feature>
<feature type="compositionally biased region" description="Low complexity" evidence="1">
    <location>
        <begin position="586"/>
        <end position="599"/>
    </location>
</feature>
<feature type="compositionally biased region" description="Basic residues" evidence="1">
    <location>
        <begin position="343"/>
        <end position="356"/>
    </location>
</feature>
<dbReference type="OrthoDB" id="1711508at2759"/>
<feature type="region of interest" description="Disordered" evidence="1">
    <location>
        <begin position="330"/>
        <end position="359"/>
    </location>
</feature>
<feature type="compositionally biased region" description="Pro residues" evidence="1">
    <location>
        <begin position="438"/>
        <end position="451"/>
    </location>
</feature>
<feature type="compositionally biased region" description="Pro residues" evidence="1">
    <location>
        <begin position="407"/>
        <end position="419"/>
    </location>
</feature>
<dbReference type="InterPro" id="IPR004274">
    <property type="entry name" value="FCP1_dom"/>
</dbReference>
<feature type="domain" description="FCP1 homology" evidence="2">
    <location>
        <begin position="177"/>
        <end position="397"/>
    </location>
</feature>
<dbReference type="SMART" id="SM00577">
    <property type="entry name" value="CPDc"/>
    <property type="match status" value="1"/>
</dbReference>
<feature type="compositionally biased region" description="Pro residues" evidence="1">
    <location>
        <begin position="95"/>
        <end position="105"/>
    </location>
</feature>
<name>A0A9P7B4S1_RHOMI</name>
<reference evidence="3 4" key="1">
    <citation type="submission" date="2020-11" db="EMBL/GenBank/DDBJ databases">
        <title>Kefir isolates.</title>
        <authorList>
            <person name="Marcisauskas S."/>
            <person name="Kim Y."/>
            <person name="Blasche S."/>
        </authorList>
    </citation>
    <scope>NUCLEOTIDE SEQUENCE [LARGE SCALE GENOMIC DNA]</scope>
    <source>
        <strain evidence="3 4">KR</strain>
    </source>
</reference>
<evidence type="ECO:0000313" key="4">
    <source>
        <dbReference type="Proteomes" id="UP000777482"/>
    </source>
</evidence>
<organism evidence="3 4">
    <name type="scientific">Rhodotorula mucilaginosa</name>
    <name type="common">Yeast</name>
    <name type="synonym">Rhodotorula rubra</name>
    <dbReference type="NCBI Taxonomy" id="5537"/>
    <lineage>
        <taxon>Eukaryota</taxon>
        <taxon>Fungi</taxon>
        <taxon>Dikarya</taxon>
        <taxon>Basidiomycota</taxon>
        <taxon>Pucciniomycotina</taxon>
        <taxon>Microbotryomycetes</taxon>
        <taxon>Sporidiobolales</taxon>
        <taxon>Sporidiobolaceae</taxon>
        <taxon>Rhodotorula</taxon>
    </lineage>
</organism>
<feature type="compositionally biased region" description="Low complexity" evidence="1">
    <location>
        <begin position="158"/>
        <end position="167"/>
    </location>
</feature>
<feature type="compositionally biased region" description="Low complexity" evidence="1">
    <location>
        <begin position="1"/>
        <end position="26"/>
    </location>
</feature>
<dbReference type="Gene3D" id="3.40.50.1000">
    <property type="entry name" value="HAD superfamily/HAD-like"/>
    <property type="match status" value="1"/>
</dbReference>
<dbReference type="EMBL" id="PUHQ01000055">
    <property type="protein sequence ID" value="KAG0659301.1"/>
    <property type="molecule type" value="Genomic_DNA"/>
</dbReference>
<feature type="compositionally biased region" description="Basic residues" evidence="1">
    <location>
        <begin position="81"/>
        <end position="94"/>
    </location>
</feature>
<evidence type="ECO:0000259" key="2">
    <source>
        <dbReference type="SMART" id="SM00577"/>
    </source>
</evidence>
<proteinExistence type="predicted"/>
<protein>
    <recommendedName>
        <fullName evidence="2">FCP1 homology domain-containing protein</fullName>
    </recommendedName>
</protein>
<dbReference type="AlphaFoldDB" id="A0A9P7B4S1"/>